<reference evidence="1" key="2">
    <citation type="submission" date="2020-09" db="EMBL/GenBank/DDBJ databases">
        <authorList>
            <person name="Sun Q."/>
            <person name="Zhou Y."/>
        </authorList>
    </citation>
    <scope>NUCLEOTIDE SEQUENCE</scope>
    <source>
        <strain evidence="1">CGMCC 1.15178</strain>
    </source>
</reference>
<dbReference type="RefSeq" id="WP_308422774.1">
    <property type="nucleotide sequence ID" value="NZ_BMHP01000001.1"/>
</dbReference>
<sequence>MNPNDVPSKHELARLLIEKKHYKEAREWLMPLQDQLEHSAEFWDDLGTCLVHLDEPEAGEAAIGNALSINPRVKYGTPYLRLAALYAKKNPEAAIRHLDSFRTIQSSSCEAYYRLALLYDEMDRKREAEQALQECKGIYRSLPRYKKRQERKWAILAAMKKIKS</sequence>
<evidence type="ECO:0000313" key="2">
    <source>
        <dbReference type="Proteomes" id="UP000612456"/>
    </source>
</evidence>
<organism evidence="1 2">
    <name type="scientific">Paenibacillus nasutitermitis</name>
    <dbReference type="NCBI Taxonomy" id="1652958"/>
    <lineage>
        <taxon>Bacteria</taxon>
        <taxon>Bacillati</taxon>
        <taxon>Bacillota</taxon>
        <taxon>Bacilli</taxon>
        <taxon>Bacillales</taxon>
        <taxon>Paenibacillaceae</taxon>
        <taxon>Paenibacillus</taxon>
    </lineage>
</organism>
<dbReference type="SUPFAM" id="SSF48452">
    <property type="entry name" value="TPR-like"/>
    <property type="match status" value="1"/>
</dbReference>
<dbReference type="Gene3D" id="1.25.40.10">
    <property type="entry name" value="Tetratricopeptide repeat domain"/>
    <property type="match status" value="1"/>
</dbReference>
<evidence type="ECO:0000313" key="1">
    <source>
        <dbReference type="EMBL" id="GGD50342.1"/>
    </source>
</evidence>
<dbReference type="EMBL" id="BMHP01000001">
    <property type="protein sequence ID" value="GGD50342.1"/>
    <property type="molecule type" value="Genomic_DNA"/>
</dbReference>
<reference evidence="1" key="1">
    <citation type="journal article" date="2014" name="Int. J. Syst. Evol. Microbiol.">
        <title>Complete genome sequence of Corynebacterium casei LMG S-19264T (=DSM 44701T), isolated from a smear-ripened cheese.</title>
        <authorList>
            <consortium name="US DOE Joint Genome Institute (JGI-PGF)"/>
            <person name="Walter F."/>
            <person name="Albersmeier A."/>
            <person name="Kalinowski J."/>
            <person name="Ruckert C."/>
        </authorList>
    </citation>
    <scope>NUCLEOTIDE SEQUENCE</scope>
    <source>
        <strain evidence="1">CGMCC 1.15178</strain>
    </source>
</reference>
<protein>
    <recommendedName>
        <fullName evidence="3">Tetratricopeptide repeat protein</fullName>
    </recommendedName>
</protein>
<dbReference type="Pfam" id="PF13181">
    <property type="entry name" value="TPR_8"/>
    <property type="match status" value="1"/>
</dbReference>
<keyword evidence="2" id="KW-1185">Reference proteome</keyword>
<dbReference type="SMART" id="SM00028">
    <property type="entry name" value="TPR"/>
    <property type="match status" value="2"/>
</dbReference>
<accession>A0A917DN98</accession>
<comment type="caution">
    <text evidence="1">The sequence shown here is derived from an EMBL/GenBank/DDBJ whole genome shotgun (WGS) entry which is preliminary data.</text>
</comment>
<proteinExistence type="predicted"/>
<evidence type="ECO:0008006" key="3">
    <source>
        <dbReference type="Google" id="ProtNLM"/>
    </source>
</evidence>
<dbReference type="InterPro" id="IPR011990">
    <property type="entry name" value="TPR-like_helical_dom_sf"/>
</dbReference>
<dbReference type="InterPro" id="IPR019734">
    <property type="entry name" value="TPR_rpt"/>
</dbReference>
<gene>
    <name evidence="1" type="ORF">GCM10010911_04890</name>
</gene>
<name>A0A917DN98_9BACL</name>
<dbReference type="Proteomes" id="UP000612456">
    <property type="component" value="Unassembled WGS sequence"/>
</dbReference>
<dbReference type="AlphaFoldDB" id="A0A917DN98"/>